<feature type="domain" description="Alpha/beta hydrolase fold-3" evidence="4">
    <location>
        <begin position="100"/>
        <end position="340"/>
    </location>
</feature>
<accession>A0A6A6XBL8</accession>
<evidence type="ECO:0000313" key="5">
    <source>
        <dbReference type="EMBL" id="KAF2793393.1"/>
    </source>
</evidence>
<proteinExistence type="inferred from homology"/>
<feature type="non-terminal residue" evidence="5">
    <location>
        <position position="1"/>
    </location>
</feature>
<dbReference type="Proteomes" id="UP000799757">
    <property type="component" value="Unassembled WGS sequence"/>
</dbReference>
<dbReference type="Pfam" id="PF07859">
    <property type="entry name" value="Abhydrolase_3"/>
    <property type="match status" value="1"/>
</dbReference>
<sequence length="368" mass="40678">PVSMQQFVTAKDIPAKGPMWVSRTTFNKAEDGDDLKSIVMEALDDLAPGKERIEYFSVEDVNVQWTSFKPSGREKEPESSISEQEKYDGMMKDVTTDTVVLYAHGGFYYTGSPASVRLITLALARETGGRCLVPDYRLAPQNPFPAAIVDLLFTYFSLLYPSETAMHSAVSAKNIVFAGDSSGGNLVLSLLALLQHIRDHNNGHVRFHGNLVDVPLPAGIATLSPHCDHTMSFESHGRNKPYDIFILDMLPHLQPSFPACDLWPTHPPREDIYCDGPTLLHPLVSVAIAPIWSAANMPPMFLACGQEKLTDEAYYLAQKAAKAGTTVQFSQYDALPHSFASYFPKLPQSKNVLHRFGSFCREVVQNLG</sequence>
<evidence type="ECO:0000256" key="3">
    <source>
        <dbReference type="PROSITE-ProRule" id="PRU10038"/>
    </source>
</evidence>
<dbReference type="OrthoDB" id="5354320at2759"/>
<evidence type="ECO:0000256" key="2">
    <source>
        <dbReference type="ARBA" id="ARBA00022801"/>
    </source>
</evidence>
<dbReference type="InterPro" id="IPR033140">
    <property type="entry name" value="Lipase_GDXG_put_SER_AS"/>
</dbReference>
<organism evidence="5 6">
    <name type="scientific">Melanomma pulvis-pyrius CBS 109.77</name>
    <dbReference type="NCBI Taxonomy" id="1314802"/>
    <lineage>
        <taxon>Eukaryota</taxon>
        <taxon>Fungi</taxon>
        <taxon>Dikarya</taxon>
        <taxon>Ascomycota</taxon>
        <taxon>Pezizomycotina</taxon>
        <taxon>Dothideomycetes</taxon>
        <taxon>Pleosporomycetidae</taxon>
        <taxon>Pleosporales</taxon>
        <taxon>Melanommataceae</taxon>
        <taxon>Melanomma</taxon>
    </lineage>
</organism>
<keyword evidence="6" id="KW-1185">Reference proteome</keyword>
<dbReference type="PANTHER" id="PTHR48081:SF25">
    <property type="entry name" value="PUTATIVE (AFU_ORTHOLOGUE AFUA_3G11560)-RELATED"/>
    <property type="match status" value="1"/>
</dbReference>
<reference evidence="5" key="1">
    <citation type="journal article" date="2020" name="Stud. Mycol.">
        <title>101 Dothideomycetes genomes: a test case for predicting lifestyles and emergence of pathogens.</title>
        <authorList>
            <person name="Haridas S."/>
            <person name="Albert R."/>
            <person name="Binder M."/>
            <person name="Bloem J."/>
            <person name="Labutti K."/>
            <person name="Salamov A."/>
            <person name="Andreopoulos B."/>
            <person name="Baker S."/>
            <person name="Barry K."/>
            <person name="Bills G."/>
            <person name="Bluhm B."/>
            <person name="Cannon C."/>
            <person name="Castanera R."/>
            <person name="Culley D."/>
            <person name="Daum C."/>
            <person name="Ezra D."/>
            <person name="Gonzalez J."/>
            <person name="Henrissat B."/>
            <person name="Kuo A."/>
            <person name="Liang C."/>
            <person name="Lipzen A."/>
            <person name="Lutzoni F."/>
            <person name="Magnuson J."/>
            <person name="Mondo S."/>
            <person name="Nolan M."/>
            <person name="Ohm R."/>
            <person name="Pangilinan J."/>
            <person name="Park H.-J."/>
            <person name="Ramirez L."/>
            <person name="Alfaro M."/>
            <person name="Sun H."/>
            <person name="Tritt A."/>
            <person name="Yoshinaga Y."/>
            <person name="Zwiers L.-H."/>
            <person name="Turgeon B."/>
            <person name="Goodwin S."/>
            <person name="Spatafora J."/>
            <person name="Crous P."/>
            <person name="Grigoriev I."/>
        </authorList>
    </citation>
    <scope>NUCLEOTIDE SEQUENCE</scope>
    <source>
        <strain evidence="5">CBS 109.77</strain>
    </source>
</reference>
<dbReference type="PROSITE" id="PS01174">
    <property type="entry name" value="LIPASE_GDXG_SER"/>
    <property type="match status" value="1"/>
</dbReference>
<protein>
    <submittedName>
        <fullName evidence="5">Alpha/beta-hydrolase</fullName>
    </submittedName>
</protein>
<name>A0A6A6XBL8_9PLEO</name>
<comment type="similarity">
    <text evidence="1">Belongs to the 'GDXG' lipolytic enzyme family.</text>
</comment>
<dbReference type="GO" id="GO:0016787">
    <property type="term" value="F:hydrolase activity"/>
    <property type="evidence" value="ECO:0007669"/>
    <property type="project" value="UniProtKB-KW"/>
</dbReference>
<evidence type="ECO:0000313" key="6">
    <source>
        <dbReference type="Proteomes" id="UP000799757"/>
    </source>
</evidence>
<gene>
    <name evidence="5" type="ORF">K505DRAFT_205629</name>
</gene>
<dbReference type="SUPFAM" id="SSF53474">
    <property type="entry name" value="alpha/beta-Hydrolases"/>
    <property type="match status" value="1"/>
</dbReference>
<dbReference type="InterPro" id="IPR029058">
    <property type="entry name" value="AB_hydrolase_fold"/>
</dbReference>
<feature type="active site" evidence="3">
    <location>
        <position position="181"/>
    </location>
</feature>
<dbReference type="EMBL" id="MU001929">
    <property type="protein sequence ID" value="KAF2793393.1"/>
    <property type="molecule type" value="Genomic_DNA"/>
</dbReference>
<keyword evidence="2 5" id="KW-0378">Hydrolase</keyword>
<evidence type="ECO:0000256" key="1">
    <source>
        <dbReference type="ARBA" id="ARBA00010515"/>
    </source>
</evidence>
<evidence type="ECO:0000259" key="4">
    <source>
        <dbReference type="Pfam" id="PF07859"/>
    </source>
</evidence>
<dbReference type="Gene3D" id="3.40.50.1820">
    <property type="entry name" value="alpha/beta hydrolase"/>
    <property type="match status" value="1"/>
</dbReference>
<dbReference type="AlphaFoldDB" id="A0A6A6XBL8"/>
<dbReference type="InterPro" id="IPR050300">
    <property type="entry name" value="GDXG_lipolytic_enzyme"/>
</dbReference>
<feature type="non-terminal residue" evidence="5">
    <location>
        <position position="368"/>
    </location>
</feature>
<dbReference type="InterPro" id="IPR013094">
    <property type="entry name" value="AB_hydrolase_3"/>
</dbReference>
<dbReference type="PANTHER" id="PTHR48081">
    <property type="entry name" value="AB HYDROLASE SUPERFAMILY PROTEIN C4A8.06C"/>
    <property type="match status" value="1"/>
</dbReference>